<evidence type="ECO:0000256" key="2">
    <source>
        <dbReference type="SAM" id="SignalP"/>
    </source>
</evidence>
<dbReference type="FunFam" id="3.40.720.10:FF:000064">
    <property type="entry name" value="Probable acid phosphatase Pho610"/>
    <property type="match status" value="1"/>
</dbReference>
<dbReference type="Gene3D" id="3.40.720.10">
    <property type="entry name" value="Alkaline Phosphatase, subunit A"/>
    <property type="match status" value="1"/>
</dbReference>
<feature type="signal peptide" evidence="2">
    <location>
        <begin position="1"/>
        <end position="17"/>
    </location>
</feature>
<dbReference type="PANTHER" id="PTHR31956">
    <property type="entry name" value="NON-SPECIFIC PHOSPHOLIPASE C4-RELATED"/>
    <property type="match status" value="1"/>
</dbReference>
<keyword evidence="2" id="KW-0732">Signal</keyword>
<evidence type="ECO:0000256" key="1">
    <source>
        <dbReference type="ARBA" id="ARBA00022801"/>
    </source>
</evidence>
<feature type="chain" id="PRO_5007710299" evidence="2">
    <location>
        <begin position="18"/>
        <end position="385"/>
    </location>
</feature>
<sequence>MLLSSLICIGLILGAESRLILPKPKPFKRPIVPGAVFDRFITIWLENINFASASADPNFAAITKQGIQLTNYFAVTHPSEPNYVASVGGDYFGMNNDNLNRVPANISSVVDLLEEKGISWGEYQEHMPTTGFQGFEMLNPDGANDYVRKHNPLIIFDSVANFSSRANQVKNFTLFEQDLADDNLPQWMFITPNMTNDGHDTNISFASIWAKDFLEPLLENPSFNAKKTLVLLTFDENGSTDPHNRVDSILLGTAVPRQLVGTQDSTFYTHYSEIATVEANWGLHTLGRFDVGANVFNFVAKHTHDVIRPADLEQSFLNISYPGPFNSAPSGKFTVPNTRLIVNGRHVLPKIVETWGSSHLQRCTLYTGALQPPSGLNPPTIPQGC</sequence>
<evidence type="ECO:0000313" key="3">
    <source>
        <dbReference type="EMBL" id="BAD00142.1"/>
    </source>
</evidence>
<proteinExistence type="evidence at transcript level"/>
<protein>
    <submittedName>
        <fullName evidence="3">Acid phosphatase</fullName>
    </submittedName>
</protein>
<dbReference type="PANTHER" id="PTHR31956:SF15">
    <property type="entry name" value="ACID PHOSPHATASE PHOA"/>
    <property type="match status" value="1"/>
</dbReference>
<dbReference type="AlphaFoldDB" id="Q75V97"/>
<keyword evidence="1" id="KW-0378">Hydrolase</keyword>
<dbReference type="EMBL" id="AB125066">
    <property type="protein sequence ID" value="BAD00142.1"/>
    <property type="molecule type" value="Genomic_DNA"/>
</dbReference>
<dbReference type="GO" id="GO:0009395">
    <property type="term" value="P:phospholipid catabolic process"/>
    <property type="evidence" value="ECO:0007669"/>
    <property type="project" value="TreeGrafter"/>
</dbReference>
<name>Q75V97_PHOMI</name>
<accession>Q75V97</accession>
<dbReference type="Pfam" id="PF04185">
    <property type="entry name" value="Phosphoesterase"/>
    <property type="match status" value="1"/>
</dbReference>
<dbReference type="EMBL" id="AB125065">
    <property type="protein sequence ID" value="BAD00141.1"/>
    <property type="molecule type" value="mRNA"/>
</dbReference>
<dbReference type="InterPro" id="IPR007312">
    <property type="entry name" value="Phosphoesterase"/>
</dbReference>
<dbReference type="GO" id="GO:0016788">
    <property type="term" value="F:hydrolase activity, acting on ester bonds"/>
    <property type="evidence" value="ECO:0007669"/>
    <property type="project" value="InterPro"/>
</dbReference>
<dbReference type="InterPro" id="IPR017850">
    <property type="entry name" value="Alkaline_phosphatase_core_sf"/>
</dbReference>
<reference evidence="3" key="1">
    <citation type="journal article" date="2006" name="Curr. Genet.">
        <title>Structure and expression of two genes encoding secreted acid phosphatases under phosphate-deficient conditions in Pholiota nameko strain N2.</title>
        <authorList>
            <person name="Tasaki Y."/>
            <person name="Azwan A."/>
            <person name="Yazaki J."/>
            <person name="Hara T."/>
            <person name="Joh T."/>
        </authorList>
    </citation>
    <scope>NUCLEOTIDE SEQUENCE</scope>
    <source>
        <strain evidence="3">N2</strain>
    </source>
</reference>
<organism evidence="3">
    <name type="scientific">Pholiota microspora</name>
    <name type="common">White-rot fungus</name>
    <name type="synonym">Pholiota nameko</name>
    <dbReference type="NCBI Taxonomy" id="1538424"/>
    <lineage>
        <taxon>Eukaryota</taxon>
        <taxon>Fungi</taxon>
        <taxon>Dikarya</taxon>
        <taxon>Basidiomycota</taxon>
        <taxon>Agaricomycotina</taxon>
        <taxon>Agaricomycetes</taxon>
        <taxon>Agaricomycetidae</taxon>
        <taxon>Agaricales</taxon>
        <taxon>Agaricineae</taxon>
        <taxon>Strophariaceae</taxon>
        <taxon>Pholiota</taxon>
    </lineage>
</organism>
<gene>
    <name evidence="3" type="primary">PNAP2</name>
</gene>